<evidence type="ECO:0000256" key="4">
    <source>
        <dbReference type="ARBA" id="ARBA00022801"/>
    </source>
</evidence>
<dbReference type="PANTHER" id="PTHR13604">
    <property type="entry name" value="DC12-RELATED"/>
    <property type="match status" value="1"/>
</dbReference>
<feature type="compositionally biased region" description="Basic and acidic residues" evidence="8">
    <location>
        <begin position="61"/>
        <end position="73"/>
    </location>
</feature>
<feature type="region of interest" description="Disordered" evidence="8">
    <location>
        <begin position="18"/>
        <end position="74"/>
    </location>
</feature>
<evidence type="ECO:0000256" key="2">
    <source>
        <dbReference type="ARBA" id="ARBA00022670"/>
    </source>
</evidence>
<protein>
    <recommendedName>
        <fullName evidence="11">Abasic site processing protein</fullName>
    </recommendedName>
</protein>
<comment type="similarity">
    <text evidence="1">Belongs to the SOS response-associated peptidase family.</text>
</comment>
<evidence type="ECO:0000256" key="5">
    <source>
        <dbReference type="ARBA" id="ARBA00023124"/>
    </source>
</evidence>
<evidence type="ECO:0000256" key="8">
    <source>
        <dbReference type="SAM" id="MobiDB-lite"/>
    </source>
</evidence>
<feature type="compositionally biased region" description="Low complexity" evidence="8">
    <location>
        <begin position="44"/>
        <end position="57"/>
    </location>
</feature>
<keyword evidence="2" id="KW-0645">Protease</keyword>
<dbReference type="Proteomes" id="UP000237144">
    <property type="component" value="Unassembled WGS sequence"/>
</dbReference>
<keyword evidence="4" id="KW-0378">Hydrolase</keyword>
<proteinExistence type="inferred from homology"/>
<dbReference type="Gene3D" id="3.90.1680.10">
    <property type="entry name" value="SOS response associated peptidase-like"/>
    <property type="match status" value="1"/>
</dbReference>
<dbReference type="OrthoDB" id="2111841at2759"/>
<dbReference type="GO" id="GO:0016829">
    <property type="term" value="F:lyase activity"/>
    <property type="evidence" value="ECO:0007669"/>
    <property type="project" value="UniProtKB-KW"/>
</dbReference>
<accession>A0A2S5BF78</accession>
<evidence type="ECO:0000256" key="1">
    <source>
        <dbReference type="ARBA" id="ARBA00008136"/>
    </source>
</evidence>
<dbReference type="Pfam" id="PF02586">
    <property type="entry name" value="SRAP"/>
    <property type="match status" value="1"/>
</dbReference>
<sequence length="461" mass="50111">MCGRFALGAHAEQLAADIHQQYFVRPPPPRQQQPPAGAGGAAGGSSHAGSSGAPSSQTRPRAQDESASQDDHPVQWASLETQDSFRPRYNVAPTTKVPVLRRSKKDPNAYELDLLKWGLVPHWYSDPPAPGLSTINATCESVFQGTPAWRGPRQDKRCVVLAQGFYEWLDKGKEKQPYFVKRKDGKLMAFAGLWDHCDFKGNLDPVTSFTILTVPVNEQLKFLHTRMPAILDTPSEVQTWLSAAPWSDELKALIRPYEGELETYAVDRGVGKVQNDSEEFVKPLAEKKGSLDSLFAKQAASTSKAAPGSKSAFKSPNKSAKKEDAEAMNPDEDDDEEKLQRIEAGIKGEQEAKPDVKSSRKKKAAPTATSPSASGGKRKRSSPSAVADKGKKGGKNDVEVIELDDSDGSDAEVIDVKPPPGKRKKVKAGSPSSRPNDKPESKHSDGEGNEVLTDFFSVEPK</sequence>
<feature type="compositionally biased region" description="Low complexity" evidence="8">
    <location>
        <begin position="365"/>
        <end position="374"/>
    </location>
</feature>
<dbReference type="GO" id="GO:0006508">
    <property type="term" value="P:proteolysis"/>
    <property type="evidence" value="ECO:0007669"/>
    <property type="project" value="UniProtKB-KW"/>
</dbReference>
<reference evidence="9 10" key="1">
    <citation type="journal article" date="2018" name="Front. Microbiol.">
        <title>Prospects for Fungal Bioremediation of Acidic Radioactive Waste Sites: Characterization and Genome Sequence of Rhodotorula taiwanensis MD1149.</title>
        <authorList>
            <person name="Tkavc R."/>
            <person name="Matrosova V.Y."/>
            <person name="Grichenko O.E."/>
            <person name="Gostincar C."/>
            <person name="Volpe R.P."/>
            <person name="Klimenkova P."/>
            <person name="Gaidamakova E.K."/>
            <person name="Zhou C.E."/>
            <person name="Stewart B.J."/>
            <person name="Lyman M.G."/>
            <person name="Malfatti S.A."/>
            <person name="Rubinfeld B."/>
            <person name="Courtot M."/>
            <person name="Singh J."/>
            <person name="Dalgard C.L."/>
            <person name="Hamilton T."/>
            <person name="Frey K.G."/>
            <person name="Gunde-Cimerman N."/>
            <person name="Dugan L."/>
            <person name="Daly M.J."/>
        </authorList>
    </citation>
    <scope>NUCLEOTIDE SEQUENCE [LARGE SCALE GENOMIC DNA]</scope>
    <source>
        <strain evidence="9 10">MD1149</strain>
    </source>
</reference>
<evidence type="ECO:0000256" key="6">
    <source>
        <dbReference type="ARBA" id="ARBA00023125"/>
    </source>
</evidence>
<keyword evidence="3" id="KW-0227">DNA damage</keyword>
<feature type="compositionally biased region" description="Basic and acidic residues" evidence="8">
    <location>
        <begin position="388"/>
        <end position="398"/>
    </location>
</feature>
<feature type="compositionally biased region" description="Basic and acidic residues" evidence="8">
    <location>
        <begin position="338"/>
        <end position="358"/>
    </location>
</feature>
<feature type="compositionally biased region" description="Acidic residues" evidence="8">
    <location>
        <begin position="399"/>
        <end position="413"/>
    </location>
</feature>
<gene>
    <name evidence="9" type="ORF">BMF94_1491</name>
</gene>
<dbReference type="STRING" id="741276.A0A2S5BF78"/>
<dbReference type="AlphaFoldDB" id="A0A2S5BF78"/>
<evidence type="ECO:0008006" key="11">
    <source>
        <dbReference type="Google" id="ProtNLM"/>
    </source>
</evidence>
<name>A0A2S5BF78_9BASI</name>
<evidence type="ECO:0000313" key="10">
    <source>
        <dbReference type="Proteomes" id="UP000237144"/>
    </source>
</evidence>
<dbReference type="PANTHER" id="PTHR13604:SF0">
    <property type="entry name" value="ABASIC SITE PROCESSING PROTEIN HMCES"/>
    <property type="match status" value="1"/>
</dbReference>
<dbReference type="GO" id="GO:0106300">
    <property type="term" value="P:protein-DNA covalent cross-linking repair"/>
    <property type="evidence" value="ECO:0007669"/>
    <property type="project" value="InterPro"/>
</dbReference>
<dbReference type="SUPFAM" id="SSF143081">
    <property type="entry name" value="BB1717-like"/>
    <property type="match status" value="1"/>
</dbReference>
<dbReference type="GO" id="GO:0008233">
    <property type="term" value="F:peptidase activity"/>
    <property type="evidence" value="ECO:0007669"/>
    <property type="project" value="UniProtKB-KW"/>
</dbReference>
<dbReference type="GO" id="GO:0003697">
    <property type="term" value="F:single-stranded DNA binding"/>
    <property type="evidence" value="ECO:0007669"/>
    <property type="project" value="InterPro"/>
</dbReference>
<keyword evidence="10" id="KW-1185">Reference proteome</keyword>
<comment type="caution">
    <text evidence="9">The sequence shown here is derived from an EMBL/GenBank/DDBJ whole genome shotgun (WGS) entry which is preliminary data.</text>
</comment>
<keyword evidence="6" id="KW-0238">DNA-binding</keyword>
<organism evidence="9 10">
    <name type="scientific">Rhodotorula taiwanensis</name>
    <dbReference type="NCBI Taxonomy" id="741276"/>
    <lineage>
        <taxon>Eukaryota</taxon>
        <taxon>Fungi</taxon>
        <taxon>Dikarya</taxon>
        <taxon>Basidiomycota</taxon>
        <taxon>Pucciniomycotina</taxon>
        <taxon>Microbotryomycetes</taxon>
        <taxon>Sporidiobolales</taxon>
        <taxon>Sporidiobolaceae</taxon>
        <taxon>Rhodotorula</taxon>
    </lineage>
</organism>
<evidence type="ECO:0000256" key="7">
    <source>
        <dbReference type="ARBA" id="ARBA00023239"/>
    </source>
</evidence>
<evidence type="ECO:0000256" key="3">
    <source>
        <dbReference type="ARBA" id="ARBA00022763"/>
    </source>
</evidence>
<keyword evidence="7" id="KW-0456">Lyase</keyword>
<dbReference type="InterPro" id="IPR036590">
    <property type="entry name" value="SRAP-like"/>
</dbReference>
<dbReference type="EMBL" id="PJQD01000015">
    <property type="protein sequence ID" value="POY75421.1"/>
    <property type="molecule type" value="Genomic_DNA"/>
</dbReference>
<dbReference type="InterPro" id="IPR003738">
    <property type="entry name" value="SRAP"/>
</dbReference>
<feature type="compositionally biased region" description="Basic and acidic residues" evidence="8">
    <location>
        <begin position="435"/>
        <end position="446"/>
    </location>
</feature>
<keyword evidence="5" id="KW-0190">Covalent protein-DNA linkage</keyword>
<feature type="region of interest" description="Disordered" evidence="8">
    <location>
        <begin position="300"/>
        <end position="461"/>
    </location>
</feature>
<evidence type="ECO:0000313" key="9">
    <source>
        <dbReference type="EMBL" id="POY75421.1"/>
    </source>
</evidence>